<proteinExistence type="predicted"/>
<evidence type="ECO:0000313" key="2">
    <source>
        <dbReference type="EMBL" id="MBG6136257.1"/>
    </source>
</evidence>
<organism evidence="2 3">
    <name type="scientific">Longispora fulva</name>
    <dbReference type="NCBI Taxonomy" id="619741"/>
    <lineage>
        <taxon>Bacteria</taxon>
        <taxon>Bacillati</taxon>
        <taxon>Actinomycetota</taxon>
        <taxon>Actinomycetes</taxon>
        <taxon>Micromonosporales</taxon>
        <taxon>Micromonosporaceae</taxon>
        <taxon>Longispora</taxon>
    </lineage>
</organism>
<protein>
    <submittedName>
        <fullName evidence="2">Transposase</fullName>
    </submittedName>
</protein>
<dbReference type="Gene3D" id="3.30.420.10">
    <property type="entry name" value="Ribonuclease H-like superfamily/Ribonuclease H"/>
    <property type="match status" value="1"/>
</dbReference>
<name>A0A8J7KPG0_9ACTN</name>
<gene>
    <name evidence="2" type="ORF">IW245_002451</name>
</gene>
<dbReference type="InterPro" id="IPR038717">
    <property type="entry name" value="Tc1-like_DDE_dom"/>
</dbReference>
<evidence type="ECO:0000259" key="1">
    <source>
        <dbReference type="Pfam" id="PF13358"/>
    </source>
</evidence>
<comment type="caution">
    <text evidence="2">The sequence shown here is derived from an EMBL/GenBank/DDBJ whole genome shotgun (WGS) entry which is preliminary data.</text>
</comment>
<evidence type="ECO:0000313" key="3">
    <source>
        <dbReference type="Proteomes" id="UP000622552"/>
    </source>
</evidence>
<dbReference type="EMBL" id="JADOUF010000001">
    <property type="protein sequence ID" value="MBG6136257.1"/>
    <property type="molecule type" value="Genomic_DNA"/>
</dbReference>
<dbReference type="RefSeq" id="WP_231398774.1">
    <property type="nucleotide sequence ID" value="NZ_BONS01000039.1"/>
</dbReference>
<dbReference type="AlphaFoldDB" id="A0A8J7KPG0"/>
<feature type="domain" description="Tc1-like transposase DDE" evidence="1">
    <location>
        <begin position="5"/>
        <end position="39"/>
    </location>
</feature>
<keyword evidence="3" id="KW-1185">Reference proteome</keyword>
<dbReference type="Pfam" id="PF13358">
    <property type="entry name" value="DDE_3"/>
    <property type="match status" value="1"/>
</dbReference>
<dbReference type="GO" id="GO:0003676">
    <property type="term" value="F:nucleic acid binding"/>
    <property type="evidence" value="ECO:0007669"/>
    <property type="project" value="InterPro"/>
</dbReference>
<dbReference type="InterPro" id="IPR036397">
    <property type="entry name" value="RNaseH_sf"/>
</dbReference>
<accession>A0A8J7KPG0</accession>
<dbReference type="Proteomes" id="UP000622552">
    <property type="component" value="Unassembled WGS sequence"/>
</dbReference>
<sequence length="78" mass="8793">MRKYIAARPWLRVFYLPAYAPELNPTENVWSNMKRSMANLASGTVTNLARIAKNRLKAMQYRPDLINGFLAATGLAPP</sequence>
<reference evidence="2" key="1">
    <citation type="submission" date="2020-11" db="EMBL/GenBank/DDBJ databases">
        <title>Sequencing the genomes of 1000 actinobacteria strains.</title>
        <authorList>
            <person name="Klenk H.-P."/>
        </authorList>
    </citation>
    <scope>NUCLEOTIDE SEQUENCE</scope>
    <source>
        <strain evidence="2">DSM 45356</strain>
    </source>
</reference>